<dbReference type="SUPFAM" id="SSF48256">
    <property type="entry name" value="Citrate synthase"/>
    <property type="match status" value="1"/>
</dbReference>
<dbReference type="InterPro" id="IPR019810">
    <property type="entry name" value="Citrate_synthase_AS"/>
</dbReference>
<sequence length="469" mass="52758">MPEQPAETAALTLPDGRVIELPFLKDSTGASFLDVRKLYPTTRICTYDPGFNSTASCASAITFIDGDRGRLLYRGYPIEDIAEHGDMADCGHLLLRGTLPTRKQRREFQREVRGHRLVHEHLIRFFQGFNHDAHPMAILVSVVGALSAFYNDDHDYRDPAKRDLAGMRCMGKMATLAAFSYKTAHGQPIVYPRDDLNLAQNFMYMMFALPTRPYDLDPVACRCLEVILMLHADHEQNASTSTVRIAGSSQANPFACIAAGVASLWGPAHGGANEAVLAMLEEIGTVDRIPECVARAKSKTDPFRLMGFGHRVYKQMDPRARLMRDMCHKLLEHLKIKDPLLDLAMELEKVALSDEYFISRKLYPNVDFYSGICFRALGIPREMFTVIFAVGRSVGWIAQWIEMAGEEVSRISRPRQMYEGAPERPFVPLSERRREDGDEETDDNRPDSADDLHHLGRMLSVRIANSHGA</sequence>
<feature type="region of interest" description="Disordered" evidence="8">
    <location>
        <begin position="422"/>
        <end position="451"/>
    </location>
</feature>
<evidence type="ECO:0000256" key="6">
    <source>
        <dbReference type="PIRSR" id="PIRSR001369-1"/>
    </source>
</evidence>
<evidence type="ECO:0000256" key="1">
    <source>
        <dbReference type="ARBA" id="ARBA00004751"/>
    </source>
</evidence>
<name>A0A7S0IB06_MICPS</name>
<dbReference type="InterPro" id="IPR016143">
    <property type="entry name" value="Citrate_synth-like_sm_a-sub"/>
</dbReference>
<dbReference type="Gene3D" id="1.10.580.10">
    <property type="entry name" value="Citrate Synthase, domain 1"/>
    <property type="match status" value="1"/>
</dbReference>
<dbReference type="PROSITE" id="PS00480">
    <property type="entry name" value="CITRATE_SYNTHASE"/>
    <property type="match status" value="1"/>
</dbReference>
<dbReference type="InterPro" id="IPR002020">
    <property type="entry name" value="Citrate_synthase"/>
</dbReference>
<accession>A0A7S0IB06</accession>
<dbReference type="PANTHER" id="PTHR42871:SF1">
    <property type="entry name" value="CITRATE SYNTHASE"/>
    <property type="match status" value="1"/>
</dbReference>
<gene>
    <name evidence="9" type="ORF">MCOM1403_LOCUS3741</name>
</gene>
<evidence type="ECO:0000256" key="2">
    <source>
        <dbReference type="ARBA" id="ARBA00010566"/>
    </source>
</evidence>
<dbReference type="Pfam" id="PF00285">
    <property type="entry name" value="Citrate_synt"/>
    <property type="match status" value="1"/>
</dbReference>
<dbReference type="EMBL" id="HBEQ01004754">
    <property type="protein sequence ID" value="CAD8516315.1"/>
    <property type="molecule type" value="Transcribed_RNA"/>
</dbReference>
<dbReference type="AlphaFoldDB" id="A0A7S0IB06"/>
<dbReference type="InterPro" id="IPR010953">
    <property type="entry name" value="Citrate_synthase_typ-I"/>
</dbReference>
<keyword evidence="3" id="KW-0816">Tricarboxylic acid cycle</keyword>
<dbReference type="PRINTS" id="PR00143">
    <property type="entry name" value="CITRTSNTHASE"/>
</dbReference>
<evidence type="ECO:0000256" key="4">
    <source>
        <dbReference type="ARBA" id="ARBA00022679"/>
    </source>
</evidence>
<dbReference type="InterPro" id="IPR016142">
    <property type="entry name" value="Citrate_synth-like_lrg_a-sub"/>
</dbReference>
<feature type="active site" evidence="6">
    <location>
        <position position="310"/>
    </location>
</feature>
<dbReference type="CDD" id="cd06114">
    <property type="entry name" value="EcCS_like"/>
    <property type="match status" value="1"/>
</dbReference>
<evidence type="ECO:0000256" key="5">
    <source>
        <dbReference type="PIRNR" id="PIRNR001369"/>
    </source>
</evidence>
<dbReference type="GO" id="GO:0005737">
    <property type="term" value="C:cytoplasm"/>
    <property type="evidence" value="ECO:0007669"/>
    <property type="project" value="InterPro"/>
</dbReference>
<dbReference type="InterPro" id="IPR024176">
    <property type="entry name" value="Citrate_synthase_bac-typ"/>
</dbReference>
<evidence type="ECO:0000256" key="8">
    <source>
        <dbReference type="SAM" id="MobiDB-lite"/>
    </source>
</evidence>
<comment type="similarity">
    <text evidence="2 5 7">Belongs to the citrate synthase family.</text>
</comment>
<dbReference type="GO" id="GO:0036440">
    <property type="term" value="F:citrate synthase activity"/>
    <property type="evidence" value="ECO:0007669"/>
    <property type="project" value="UniProtKB-EC"/>
</dbReference>
<organism evidence="9">
    <name type="scientific">Micromonas pusilla</name>
    <name type="common">Picoplanktonic green alga</name>
    <name type="synonym">Chromulina pusilla</name>
    <dbReference type="NCBI Taxonomy" id="38833"/>
    <lineage>
        <taxon>Eukaryota</taxon>
        <taxon>Viridiplantae</taxon>
        <taxon>Chlorophyta</taxon>
        <taxon>Mamiellophyceae</taxon>
        <taxon>Mamiellales</taxon>
        <taxon>Mamiellaceae</taxon>
        <taxon>Micromonas</taxon>
    </lineage>
</organism>
<comment type="catalytic activity">
    <reaction evidence="5">
        <text>oxaloacetate + acetyl-CoA + H2O = citrate + CoA + H(+)</text>
        <dbReference type="Rhea" id="RHEA:16845"/>
        <dbReference type="ChEBI" id="CHEBI:15377"/>
        <dbReference type="ChEBI" id="CHEBI:15378"/>
        <dbReference type="ChEBI" id="CHEBI:16452"/>
        <dbReference type="ChEBI" id="CHEBI:16947"/>
        <dbReference type="ChEBI" id="CHEBI:57287"/>
        <dbReference type="ChEBI" id="CHEBI:57288"/>
        <dbReference type="EC" id="2.3.3.16"/>
    </reaction>
</comment>
<dbReference type="Gene3D" id="2.20.28.60">
    <property type="match status" value="1"/>
</dbReference>
<dbReference type="NCBIfam" id="TIGR01798">
    <property type="entry name" value="cit_synth_I"/>
    <property type="match status" value="1"/>
</dbReference>
<evidence type="ECO:0000256" key="3">
    <source>
        <dbReference type="ARBA" id="ARBA00022532"/>
    </source>
</evidence>
<proteinExistence type="inferred from homology"/>
<dbReference type="Gene3D" id="1.10.230.10">
    <property type="entry name" value="Cytochrome P450-Terp, domain 2"/>
    <property type="match status" value="1"/>
</dbReference>
<dbReference type="PANTHER" id="PTHR42871">
    <property type="entry name" value="CITRATE SYNTHASE"/>
    <property type="match status" value="1"/>
</dbReference>
<protein>
    <recommendedName>
        <fullName evidence="5 7">Citrate synthase</fullName>
        <ecNumber evidence="5">2.3.3.16</ecNumber>
    </recommendedName>
</protein>
<dbReference type="GO" id="GO:0006099">
    <property type="term" value="P:tricarboxylic acid cycle"/>
    <property type="evidence" value="ECO:0007669"/>
    <property type="project" value="UniProtKB-UniPathway"/>
</dbReference>
<comment type="pathway">
    <text evidence="1">Carbohydrate metabolism; tricarboxylic acid cycle; isocitrate from oxaloacetate: step 1/2.</text>
</comment>
<reference evidence="9" key="1">
    <citation type="submission" date="2021-01" db="EMBL/GenBank/DDBJ databases">
        <authorList>
            <person name="Corre E."/>
            <person name="Pelletier E."/>
            <person name="Niang G."/>
            <person name="Scheremetjew M."/>
            <person name="Finn R."/>
            <person name="Kale V."/>
            <person name="Holt S."/>
            <person name="Cochrane G."/>
            <person name="Meng A."/>
            <person name="Brown T."/>
            <person name="Cohen L."/>
        </authorList>
    </citation>
    <scope>NUCLEOTIDE SEQUENCE</scope>
    <source>
        <strain evidence="9">CCMP1723</strain>
    </source>
</reference>
<evidence type="ECO:0000313" key="9">
    <source>
        <dbReference type="EMBL" id="CAD8516315.1"/>
    </source>
</evidence>
<dbReference type="FunFam" id="1.10.230.10:FF:000002">
    <property type="entry name" value="Citrate synthase"/>
    <property type="match status" value="1"/>
</dbReference>
<dbReference type="PIRSF" id="PIRSF001369">
    <property type="entry name" value="Citrate_synth"/>
    <property type="match status" value="1"/>
</dbReference>
<dbReference type="InterPro" id="IPR036969">
    <property type="entry name" value="Citrate_synthase_sf"/>
</dbReference>
<keyword evidence="4 5" id="KW-0808">Transferase</keyword>
<dbReference type="NCBIfam" id="NF004126">
    <property type="entry name" value="PRK05614.1"/>
    <property type="match status" value="1"/>
</dbReference>
<feature type="active site" evidence="6">
    <location>
        <position position="367"/>
    </location>
</feature>
<evidence type="ECO:0000256" key="7">
    <source>
        <dbReference type="RuleBase" id="RU000441"/>
    </source>
</evidence>
<dbReference type="EC" id="2.3.3.16" evidence="5"/>
<dbReference type="UniPathway" id="UPA00223">
    <property type="reaction ID" value="UER00717"/>
</dbReference>